<dbReference type="PANTHER" id="PTHR46972:SF1">
    <property type="entry name" value="FAD DEPENDENT OXIDOREDUCTASE DOMAIN-CONTAINING PROTEIN"/>
    <property type="match status" value="1"/>
</dbReference>
<dbReference type="InterPro" id="IPR043683">
    <property type="entry name" value="TetX_monooxygenase"/>
</dbReference>
<keyword evidence="3 5" id="KW-0560">Oxidoreductase</keyword>
<comment type="cofactor">
    <cofactor evidence="5">
        <name>FAD</name>
        <dbReference type="ChEBI" id="CHEBI:57692"/>
    </cofactor>
</comment>
<feature type="domain" description="FAD-binding" evidence="6">
    <location>
        <begin position="13"/>
        <end position="179"/>
    </location>
</feature>
<comment type="caution">
    <text evidence="7">The sequence shown here is derived from an EMBL/GenBank/DDBJ whole genome shotgun (WGS) entry which is preliminary data.</text>
</comment>
<dbReference type="EC" id="1.14.13.-" evidence="5"/>
<dbReference type="EMBL" id="PTRA01000001">
    <property type="protein sequence ID" value="PQA59740.1"/>
    <property type="molecule type" value="Genomic_DNA"/>
</dbReference>
<keyword evidence="5" id="KW-0547">Nucleotide-binding</keyword>
<evidence type="ECO:0000256" key="3">
    <source>
        <dbReference type="ARBA" id="ARBA00023002"/>
    </source>
</evidence>
<feature type="binding site" evidence="5">
    <location>
        <position position="50"/>
    </location>
    <ligand>
        <name>NADPH</name>
        <dbReference type="ChEBI" id="CHEBI:57783"/>
    </ligand>
</feature>
<dbReference type="GO" id="GO:0046677">
    <property type="term" value="P:response to antibiotic"/>
    <property type="evidence" value="ECO:0007669"/>
    <property type="project" value="InterPro"/>
</dbReference>
<evidence type="ECO:0000313" key="7">
    <source>
        <dbReference type="EMBL" id="PQA59740.1"/>
    </source>
</evidence>
<keyword evidence="5" id="KW-0963">Cytoplasm</keyword>
<name>A0A2S7IQ77_9BACT</name>
<sequence length="395" mass="43447">MEASQSIQVVPHTRVAIVGGGPGGLTLARLLQAKGVEVKVYERDFNRDSRIQGAIVDLHFESGLKVLEAAGLMDAFKASYLPGADKFRLVGPDGHFYLDEHTQDSEGGFGDERFRPEISRGALRDLLIDSLLPDTVVWDSQFTSMKPSGKGWELHFKKGTTARADLVIGSDGYRSKIRPYVTDIAPLYSGVTLIQGEIEDPEKACPAMNALVHNANFIAMGTGKSIAAQPRGDGGLAFYASSLYPENWLETSGIDFTNVEEVRAYLTDFYQDWNPVFHTLFEACPRFILRPLNYFPMDQDWETKPNVTILGDAAHVMPPSGEGVNTAMLDALDLSECLTNNNFTDIPSAIAQFEHRMRARAAELAKEALEGIHDLSSPSEASIKKLIDQYNQSGN</sequence>
<evidence type="ECO:0000259" key="6">
    <source>
        <dbReference type="Pfam" id="PF01494"/>
    </source>
</evidence>
<dbReference type="GO" id="GO:0004497">
    <property type="term" value="F:monooxygenase activity"/>
    <property type="evidence" value="ECO:0007669"/>
    <property type="project" value="UniProtKB-UniRule"/>
</dbReference>
<proteinExistence type="inferred from homology"/>
<gene>
    <name evidence="7" type="ORF">C5O19_08955</name>
</gene>
<feature type="binding site" evidence="5">
    <location>
        <position position="312"/>
    </location>
    <ligand>
        <name>FAD</name>
        <dbReference type="ChEBI" id="CHEBI:57692"/>
    </ligand>
</feature>
<keyword evidence="4 5" id="KW-0503">Monooxygenase</keyword>
<feature type="binding site" evidence="5">
    <location>
        <position position="57"/>
    </location>
    <ligand>
        <name>FAD</name>
        <dbReference type="ChEBI" id="CHEBI:57692"/>
    </ligand>
</feature>
<feature type="domain" description="FAD-binding" evidence="6">
    <location>
        <begin position="306"/>
        <end position="362"/>
    </location>
</feature>
<evidence type="ECO:0000256" key="4">
    <source>
        <dbReference type="ARBA" id="ARBA00023033"/>
    </source>
</evidence>
<evidence type="ECO:0000256" key="2">
    <source>
        <dbReference type="ARBA" id="ARBA00022827"/>
    </source>
</evidence>
<comment type="similarity">
    <text evidence="5">Belongs to the aromatic-ring hydroxylase family. TetX subfamily.</text>
</comment>
<dbReference type="Pfam" id="PF01494">
    <property type="entry name" value="FAD_binding_3"/>
    <property type="match status" value="2"/>
</dbReference>
<dbReference type="InterPro" id="IPR036188">
    <property type="entry name" value="FAD/NAD-bd_sf"/>
</dbReference>
<organism evidence="7 8">
    <name type="scientific">Siphonobacter curvatus</name>
    <dbReference type="NCBI Taxonomy" id="2094562"/>
    <lineage>
        <taxon>Bacteria</taxon>
        <taxon>Pseudomonadati</taxon>
        <taxon>Bacteroidota</taxon>
        <taxon>Cytophagia</taxon>
        <taxon>Cytophagales</taxon>
        <taxon>Cytophagaceae</taxon>
        <taxon>Siphonobacter</taxon>
    </lineage>
</organism>
<comment type="subunit">
    <text evidence="5">Monomer.</text>
</comment>
<dbReference type="GO" id="GO:0071949">
    <property type="term" value="F:FAD binding"/>
    <property type="evidence" value="ECO:0007669"/>
    <property type="project" value="InterPro"/>
</dbReference>
<dbReference type="PRINTS" id="PR00420">
    <property type="entry name" value="RNGMNOXGNASE"/>
</dbReference>
<comment type="function">
    <text evidence="5">An FAD-requiring monooxygenase active on some tetracycline antibiotic derivatives, which leads to their inactivation. Hydroxylates carbon 11a of tetracycline and some analogs.</text>
</comment>
<dbReference type="InterPro" id="IPR002938">
    <property type="entry name" value="FAD-bd"/>
</dbReference>
<dbReference type="GO" id="GO:0005737">
    <property type="term" value="C:cytoplasm"/>
    <property type="evidence" value="ECO:0007669"/>
    <property type="project" value="UniProtKB-SubCell"/>
</dbReference>
<evidence type="ECO:0000256" key="5">
    <source>
        <dbReference type="HAMAP-Rule" id="MF_00845"/>
    </source>
</evidence>
<accession>A0A2S7IQ77</accession>
<dbReference type="Proteomes" id="UP000239590">
    <property type="component" value="Unassembled WGS sequence"/>
</dbReference>
<feature type="binding site" evidence="5">
    <location>
        <position position="120"/>
    </location>
    <ligand>
        <name>FAD</name>
        <dbReference type="ChEBI" id="CHEBI:57692"/>
    </ligand>
</feature>
<dbReference type="OrthoDB" id="9782160at2"/>
<evidence type="ECO:0000256" key="1">
    <source>
        <dbReference type="ARBA" id="ARBA00022630"/>
    </source>
</evidence>
<comment type="catalytic activity">
    <reaction evidence="5">
        <text>a tetracycline + NADPH + O2 + H(+) = an 11a-hydroxytetracycline + NADP(+) + H2O</text>
        <dbReference type="Rhea" id="RHEA:61444"/>
        <dbReference type="ChEBI" id="CHEBI:15377"/>
        <dbReference type="ChEBI" id="CHEBI:15378"/>
        <dbReference type="ChEBI" id="CHEBI:15379"/>
        <dbReference type="ChEBI" id="CHEBI:57783"/>
        <dbReference type="ChEBI" id="CHEBI:58349"/>
        <dbReference type="ChEBI" id="CHEBI:144644"/>
        <dbReference type="ChEBI" id="CHEBI:144645"/>
    </reaction>
</comment>
<reference evidence="8" key="1">
    <citation type="submission" date="2018-02" db="EMBL/GenBank/DDBJ databases">
        <title>Genome sequencing of Solimonas sp. HR-BB.</title>
        <authorList>
            <person name="Lee Y."/>
            <person name="Jeon C.O."/>
        </authorList>
    </citation>
    <scope>NUCLEOTIDE SEQUENCE [LARGE SCALE GENOMIC DNA]</scope>
    <source>
        <strain evidence="8">HR-U</strain>
    </source>
</reference>
<dbReference type="PANTHER" id="PTHR46972">
    <property type="entry name" value="MONOOXYGENASE ASQM-RELATED"/>
    <property type="match status" value="1"/>
</dbReference>
<dbReference type="Gene3D" id="3.50.50.60">
    <property type="entry name" value="FAD/NAD(P)-binding domain"/>
    <property type="match status" value="1"/>
</dbReference>
<dbReference type="HAMAP" id="MF_00845">
    <property type="entry name" value="TetX_monooxygenase"/>
    <property type="match status" value="1"/>
</dbReference>
<keyword evidence="8" id="KW-1185">Reference proteome</keyword>
<dbReference type="RefSeq" id="WP_104711466.1">
    <property type="nucleotide sequence ID" value="NZ_PTRA01000001.1"/>
</dbReference>
<keyword evidence="2 5" id="KW-0274">FAD</keyword>
<comment type="domain">
    <text evidence="5">Consists of an N-terminal FAD-binding domain with a Rossman fold and a C-terminal substrate-binding domain.</text>
</comment>
<dbReference type="SUPFAM" id="SSF51905">
    <property type="entry name" value="FAD/NAD(P)-binding domain"/>
    <property type="match status" value="1"/>
</dbReference>
<keyword evidence="1 5" id="KW-0285">Flavoprotein</keyword>
<protein>
    <recommendedName>
        <fullName evidence="5">Flavin-dependent monooxygenase</fullName>
    </recommendedName>
    <alternativeName>
        <fullName evidence="5">TetX monooxygenase</fullName>
        <shortName evidence="5">TetX</shortName>
        <ecNumber evidence="5">1.14.13.-</ecNumber>
    </alternativeName>
</protein>
<keyword evidence="5" id="KW-0521">NADP</keyword>
<comment type="subcellular location">
    <subcellularLocation>
        <location evidence="5">Cytoplasm</location>
    </subcellularLocation>
</comment>
<dbReference type="AlphaFoldDB" id="A0A2S7IQ77"/>
<evidence type="ECO:0000313" key="8">
    <source>
        <dbReference type="Proteomes" id="UP000239590"/>
    </source>
</evidence>